<dbReference type="AlphaFoldDB" id="A0A974BME1"/>
<evidence type="ECO:0000313" key="1">
    <source>
        <dbReference type="EMBL" id="NYB76080.1"/>
    </source>
</evidence>
<dbReference type="GO" id="GO:0005829">
    <property type="term" value="C:cytosol"/>
    <property type="evidence" value="ECO:0007669"/>
    <property type="project" value="TreeGrafter"/>
</dbReference>
<dbReference type="GO" id="GO:0006281">
    <property type="term" value="P:DNA repair"/>
    <property type="evidence" value="ECO:0007669"/>
    <property type="project" value="TreeGrafter"/>
</dbReference>
<dbReference type="RefSeq" id="WP_179239799.1">
    <property type="nucleotide sequence ID" value="NZ_JACBNQ010000040.1"/>
</dbReference>
<dbReference type="Proteomes" id="UP000611629">
    <property type="component" value="Unassembled WGS sequence"/>
</dbReference>
<dbReference type="EMBL" id="JACBNQ010000040">
    <property type="protein sequence ID" value="NYB76080.1"/>
    <property type="molecule type" value="Genomic_DNA"/>
</dbReference>
<dbReference type="InterPro" id="IPR023214">
    <property type="entry name" value="HAD_sf"/>
</dbReference>
<dbReference type="InterPro" id="IPR050155">
    <property type="entry name" value="HAD-like_hydrolase_sf"/>
</dbReference>
<dbReference type="SUPFAM" id="SSF56784">
    <property type="entry name" value="HAD-like"/>
    <property type="match status" value="1"/>
</dbReference>
<dbReference type="GO" id="GO:0008967">
    <property type="term" value="F:phosphoglycolate phosphatase activity"/>
    <property type="evidence" value="ECO:0007669"/>
    <property type="project" value="TreeGrafter"/>
</dbReference>
<protein>
    <submittedName>
        <fullName evidence="1">HAD-IA family hydrolase</fullName>
    </submittedName>
</protein>
<dbReference type="InterPro" id="IPR023198">
    <property type="entry name" value="PGP-like_dom2"/>
</dbReference>
<reference evidence="1" key="1">
    <citation type="submission" date="2020-07" db="EMBL/GenBank/DDBJ databases">
        <title>Genomic analysis of a strain of Sedimentibacter Hydroxybenzoicus DSM7310.</title>
        <authorList>
            <person name="Ma S."/>
        </authorList>
    </citation>
    <scope>NUCLEOTIDE SEQUENCE</scope>
    <source>
        <strain evidence="1">DSM 7310</strain>
    </source>
</reference>
<dbReference type="Pfam" id="PF13419">
    <property type="entry name" value="HAD_2"/>
    <property type="match status" value="1"/>
</dbReference>
<comment type="caution">
    <text evidence="1">The sequence shown here is derived from an EMBL/GenBank/DDBJ whole genome shotgun (WGS) entry which is preliminary data.</text>
</comment>
<dbReference type="SFLD" id="SFLDS00003">
    <property type="entry name" value="Haloacid_Dehalogenase"/>
    <property type="match status" value="1"/>
</dbReference>
<sequence>MVRYKYVLFDFDGTIADTEEANFVIYQKLAEKYNLRNITIDELGHIKKMSAKELIEYVELKKRYLPFILKRGKKLLNQDIKNIRLCKGDILETVKILREMGIKTAILTTNSKDNVLSFLKAKDAEFFDFILSASMFGKESKMRRIIKKEKLNLSEVLYVGDEIRDIHAAKNTGIDIASVGWGYNTVESLKKHKPEYLIFEPSELIDICK</sequence>
<dbReference type="InterPro" id="IPR006439">
    <property type="entry name" value="HAD-SF_hydro_IA"/>
</dbReference>
<dbReference type="NCBIfam" id="TIGR01549">
    <property type="entry name" value="HAD-SF-IA-v1"/>
    <property type="match status" value="1"/>
</dbReference>
<keyword evidence="1" id="KW-0378">Hydrolase</keyword>
<gene>
    <name evidence="1" type="ORF">HZF24_18180</name>
</gene>
<proteinExistence type="predicted"/>
<dbReference type="PANTHER" id="PTHR43434:SF13">
    <property type="entry name" value="PHOSPHOGLYCOLATE PHOSPHATASE"/>
    <property type="match status" value="1"/>
</dbReference>
<dbReference type="Gene3D" id="3.40.50.1000">
    <property type="entry name" value="HAD superfamily/HAD-like"/>
    <property type="match status" value="1"/>
</dbReference>
<keyword evidence="2" id="KW-1185">Reference proteome</keyword>
<evidence type="ECO:0000313" key="2">
    <source>
        <dbReference type="Proteomes" id="UP000611629"/>
    </source>
</evidence>
<organism evidence="1 2">
    <name type="scientific">Sedimentibacter hydroxybenzoicus DSM 7310</name>
    <dbReference type="NCBI Taxonomy" id="1123245"/>
    <lineage>
        <taxon>Bacteria</taxon>
        <taxon>Bacillati</taxon>
        <taxon>Bacillota</taxon>
        <taxon>Tissierellia</taxon>
        <taxon>Sedimentibacter</taxon>
    </lineage>
</organism>
<dbReference type="SFLD" id="SFLDG01129">
    <property type="entry name" value="C1.5:_HAD__Beta-PGM__Phosphata"/>
    <property type="match status" value="1"/>
</dbReference>
<dbReference type="PANTHER" id="PTHR43434">
    <property type="entry name" value="PHOSPHOGLYCOLATE PHOSPHATASE"/>
    <property type="match status" value="1"/>
</dbReference>
<dbReference type="InterPro" id="IPR041492">
    <property type="entry name" value="HAD_2"/>
</dbReference>
<name>A0A974BME1_SEDHY</name>
<accession>A0A974BME1</accession>
<dbReference type="InterPro" id="IPR036412">
    <property type="entry name" value="HAD-like_sf"/>
</dbReference>
<dbReference type="Gene3D" id="1.10.150.240">
    <property type="entry name" value="Putative phosphatase, domain 2"/>
    <property type="match status" value="1"/>
</dbReference>